<dbReference type="SMART" id="SM00324">
    <property type="entry name" value="RhoGAP"/>
    <property type="match status" value="1"/>
</dbReference>
<feature type="region of interest" description="Disordered" evidence="2">
    <location>
        <begin position="213"/>
        <end position="308"/>
    </location>
</feature>
<sequence>MSFRRCGFKKELSPIFENGELSLSLTSMIKYLEENALQTPNIFRSTGSKSKIDLLLSKLANNQNVDFEEFGTDNVTVALKHFLRDINPPLFPYRLYPAFISLAKNLDNSIQENDVLKIFRSIPPDNLLAIKYIFEFLNLVSEHSPENFMDAKNLGIIFAPSLIKPKKETAKNLQNNYLIVQILITYFIQNQSKIFEELRSEFEEYTSTKIGIKRKGKPKRVKSEKHEKSSQIDIPIQKSKSNQFLRNKKKTKIKTRHSFGSKTYEKEVKKNNLKEVQKKIKNQNENQNENQNQNEKQNENENENENEKQIEIEKQNANVKQQKHFSLPVTLNENINPNDKKKKIEKGSTNEKSSDVDIQNDFKESFRFPEDEKLPDINSINFNQSQKPSKQVAFDSLIPSKPEKITKLSKSLPSYSKTNITNQPDLVEENQKQIHSSDFFYEDLSDLSEHITF</sequence>
<feature type="compositionally biased region" description="Basic residues" evidence="2">
    <location>
        <begin position="213"/>
        <end position="223"/>
    </location>
</feature>
<dbReference type="OrthoDB" id="9994905at2759"/>
<feature type="compositionally biased region" description="Polar residues" evidence="2">
    <location>
        <begin position="378"/>
        <end position="389"/>
    </location>
</feature>
<gene>
    <name evidence="4" type="ORF">M0811_09539</name>
</gene>
<dbReference type="Gene3D" id="1.10.555.10">
    <property type="entry name" value="Rho GTPase activation protein"/>
    <property type="match status" value="1"/>
</dbReference>
<feature type="region of interest" description="Disordered" evidence="2">
    <location>
        <begin position="326"/>
        <end position="361"/>
    </location>
</feature>
<organism evidence="4 5">
    <name type="scientific">Anaeramoeba ignava</name>
    <name type="common">Anaerobic marine amoeba</name>
    <dbReference type="NCBI Taxonomy" id="1746090"/>
    <lineage>
        <taxon>Eukaryota</taxon>
        <taxon>Metamonada</taxon>
        <taxon>Anaeramoebidae</taxon>
        <taxon>Anaeramoeba</taxon>
    </lineage>
</organism>
<feature type="compositionally biased region" description="Basic residues" evidence="2">
    <location>
        <begin position="246"/>
        <end position="259"/>
    </location>
</feature>
<dbReference type="InterPro" id="IPR000198">
    <property type="entry name" value="RhoGAP_dom"/>
</dbReference>
<evidence type="ECO:0000259" key="3">
    <source>
        <dbReference type="PROSITE" id="PS50238"/>
    </source>
</evidence>
<dbReference type="GO" id="GO:0007165">
    <property type="term" value="P:signal transduction"/>
    <property type="evidence" value="ECO:0007669"/>
    <property type="project" value="InterPro"/>
</dbReference>
<feature type="domain" description="Rho-GAP" evidence="3">
    <location>
        <begin position="10"/>
        <end position="195"/>
    </location>
</feature>
<accession>A0A9Q0R9K5</accession>
<evidence type="ECO:0000313" key="4">
    <source>
        <dbReference type="EMBL" id="KAJ5072159.1"/>
    </source>
</evidence>
<feature type="region of interest" description="Disordered" evidence="2">
    <location>
        <begin position="375"/>
        <end position="398"/>
    </location>
</feature>
<dbReference type="PANTHER" id="PTHR15228">
    <property type="entry name" value="SPERMATHECAL PHYSIOLOGY VARIANT"/>
    <property type="match status" value="1"/>
</dbReference>
<dbReference type="InterPro" id="IPR051025">
    <property type="entry name" value="RhoGAP"/>
</dbReference>
<feature type="compositionally biased region" description="Basic and acidic residues" evidence="2">
    <location>
        <begin position="263"/>
        <end position="278"/>
    </location>
</feature>
<dbReference type="PROSITE" id="PS50238">
    <property type="entry name" value="RHOGAP"/>
    <property type="match status" value="1"/>
</dbReference>
<dbReference type="AlphaFoldDB" id="A0A9Q0R9K5"/>
<dbReference type="GO" id="GO:0005096">
    <property type="term" value="F:GTPase activator activity"/>
    <property type="evidence" value="ECO:0007669"/>
    <property type="project" value="UniProtKB-KW"/>
</dbReference>
<dbReference type="InterPro" id="IPR008936">
    <property type="entry name" value="Rho_GTPase_activation_prot"/>
</dbReference>
<protein>
    <submittedName>
        <fullName evidence="4">Rho gtpase-activating protein 68f</fullName>
    </submittedName>
</protein>
<keyword evidence="5" id="KW-1185">Reference proteome</keyword>
<dbReference type="SUPFAM" id="SSF48350">
    <property type="entry name" value="GTPase activation domain, GAP"/>
    <property type="match status" value="1"/>
</dbReference>
<dbReference type="Proteomes" id="UP001149090">
    <property type="component" value="Unassembled WGS sequence"/>
</dbReference>
<dbReference type="Pfam" id="PF00620">
    <property type="entry name" value="RhoGAP"/>
    <property type="match status" value="1"/>
</dbReference>
<keyword evidence="1" id="KW-0343">GTPase activation</keyword>
<feature type="compositionally biased region" description="Basic and acidic residues" evidence="2">
    <location>
        <begin position="345"/>
        <end position="361"/>
    </location>
</feature>
<name>A0A9Q0R9K5_ANAIG</name>
<reference evidence="4" key="1">
    <citation type="submission" date="2022-10" db="EMBL/GenBank/DDBJ databases">
        <title>Novel sulphate-reducing endosymbionts in the free-living metamonad Anaeramoeba.</title>
        <authorList>
            <person name="Jerlstrom-Hultqvist J."/>
            <person name="Cepicka I."/>
            <person name="Gallot-Lavallee L."/>
            <person name="Salas-Leiva D."/>
            <person name="Curtis B.A."/>
            <person name="Zahonova K."/>
            <person name="Pipaliya S."/>
            <person name="Dacks J."/>
            <person name="Roger A.J."/>
        </authorList>
    </citation>
    <scope>NUCLEOTIDE SEQUENCE</scope>
    <source>
        <strain evidence="4">BMAN</strain>
    </source>
</reference>
<dbReference type="OMA" id="WINNIPL"/>
<evidence type="ECO:0000256" key="1">
    <source>
        <dbReference type="ARBA" id="ARBA00022468"/>
    </source>
</evidence>
<evidence type="ECO:0000313" key="5">
    <source>
        <dbReference type="Proteomes" id="UP001149090"/>
    </source>
</evidence>
<dbReference type="PANTHER" id="PTHR15228:SF25">
    <property type="entry name" value="F-BAR DOMAIN-CONTAINING PROTEIN"/>
    <property type="match status" value="1"/>
</dbReference>
<feature type="compositionally biased region" description="Low complexity" evidence="2">
    <location>
        <begin position="283"/>
        <end position="295"/>
    </location>
</feature>
<dbReference type="CDD" id="cd00159">
    <property type="entry name" value="RhoGAP"/>
    <property type="match status" value="1"/>
</dbReference>
<comment type="caution">
    <text evidence="4">The sequence shown here is derived from an EMBL/GenBank/DDBJ whole genome shotgun (WGS) entry which is preliminary data.</text>
</comment>
<dbReference type="EMBL" id="JAPDFW010000082">
    <property type="protein sequence ID" value="KAJ5072159.1"/>
    <property type="molecule type" value="Genomic_DNA"/>
</dbReference>
<proteinExistence type="predicted"/>
<evidence type="ECO:0000256" key="2">
    <source>
        <dbReference type="SAM" id="MobiDB-lite"/>
    </source>
</evidence>